<comment type="similarity">
    <text evidence="5">Belongs to the zinc-containing alcohol dehydrogenase family.</text>
</comment>
<evidence type="ECO:0000256" key="3">
    <source>
        <dbReference type="ARBA" id="ARBA00022833"/>
    </source>
</evidence>
<gene>
    <name evidence="7" type="ORF">BBW65_06710</name>
</gene>
<sequence>MKEINLQEFQESRPISSKAWAAYSDKADFKLYEFKRRAVGEYDVLIDILYSGVCHTDIHVVRGDWNWNVKYPLVPGHEIAGEVIAVGSKVTKFKVGDWVGVGCMVNSCQTCESCQEDEEQYCEKVILTYGFDDVFNDNDYTQGGYSNNIVVNENFVISIPKTADLSKVAPLLCAGITTYSPLRATNVGKGDEVAIVGLGGLGHMAVQYASSFGANVSVFATSENKRELAYKLGAKNFINVKDTQELEKYTKHFRVILSTVAANYEISDYIKMLKPKGEMIIVGLPSFHNPATLDTNVFIWNFRRKLSSSLIGGIKETQEMLDYSVQKGIYPMTENISIQEIDKAYERVLKSDVQFRFVIDMKSLKG</sequence>
<keyword evidence="8" id="KW-1185">Reference proteome</keyword>
<dbReference type="Gene3D" id="3.40.50.720">
    <property type="entry name" value="NAD(P)-binding Rossmann-like Domain"/>
    <property type="match status" value="1"/>
</dbReference>
<evidence type="ECO:0000313" key="7">
    <source>
        <dbReference type="EMBL" id="ANV98501.1"/>
    </source>
</evidence>
<evidence type="ECO:0000313" key="8">
    <source>
        <dbReference type="Proteomes" id="UP000092884"/>
    </source>
</evidence>
<dbReference type="InterPro" id="IPR002328">
    <property type="entry name" value="ADH_Zn_CS"/>
</dbReference>
<dbReference type="CDD" id="cd05283">
    <property type="entry name" value="CAD1"/>
    <property type="match status" value="1"/>
</dbReference>
<dbReference type="InterPro" id="IPR047109">
    <property type="entry name" value="CAD-like"/>
</dbReference>
<proteinExistence type="inferred from homology"/>
<evidence type="ECO:0000256" key="2">
    <source>
        <dbReference type="ARBA" id="ARBA00022723"/>
    </source>
</evidence>
<name>A0A1B1U702_9HELI</name>
<comment type="cofactor">
    <cofactor evidence="1 5">
        <name>Zn(2+)</name>
        <dbReference type="ChEBI" id="CHEBI:29105"/>
    </cofactor>
</comment>
<dbReference type="FunFam" id="3.40.50.720:FF:000473">
    <property type="entry name" value="NADP-dependent alcohol dehydrogenase"/>
    <property type="match status" value="1"/>
</dbReference>
<dbReference type="Proteomes" id="UP000092884">
    <property type="component" value="Chromosome"/>
</dbReference>
<dbReference type="RefSeq" id="WP_066341313.1">
    <property type="nucleotide sequence ID" value="NZ_CP016503.1"/>
</dbReference>
<dbReference type="Gene3D" id="3.90.180.10">
    <property type="entry name" value="Medium-chain alcohol dehydrogenases, catalytic domain"/>
    <property type="match status" value="1"/>
</dbReference>
<dbReference type="OrthoDB" id="5295340at2"/>
<dbReference type="SMART" id="SM00829">
    <property type="entry name" value="PKS_ER"/>
    <property type="match status" value="1"/>
</dbReference>
<dbReference type="InterPro" id="IPR036291">
    <property type="entry name" value="NAD(P)-bd_dom_sf"/>
</dbReference>
<dbReference type="SUPFAM" id="SSF50129">
    <property type="entry name" value="GroES-like"/>
    <property type="match status" value="1"/>
</dbReference>
<keyword evidence="2 5" id="KW-0479">Metal-binding</keyword>
<dbReference type="STRING" id="222136.BBW65_06710"/>
<evidence type="ECO:0000256" key="1">
    <source>
        <dbReference type="ARBA" id="ARBA00001947"/>
    </source>
</evidence>
<evidence type="ECO:0000256" key="5">
    <source>
        <dbReference type="RuleBase" id="RU361277"/>
    </source>
</evidence>
<feature type="domain" description="Enoyl reductase (ER)" evidence="6">
    <location>
        <begin position="24"/>
        <end position="359"/>
    </location>
</feature>
<keyword evidence="4" id="KW-0560">Oxidoreductase</keyword>
<keyword evidence="3 5" id="KW-0862">Zinc</keyword>
<dbReference type="GO" id="GO:0016616">
    <property type="term" value="F:oxidoreductase activity, acting on the CH-OH group of donors, NAD or NADP as acceptor"/>
    <property type="evidence" value="ECO:0007669"/>
    <property type="project" value="InterPro"/>
</dbReference>
<dbReference type="GO" id="GO:0008270">
    <property type="term" value="F:zinc ion binding"/>
    <property type="evidence" value="ECO:0007669"/>
    <property type="project" value="InterPro"/>
</dbReference>
<dbReference type="InterPro" id="IPR011032">
    <property type="entry name" value="GroES-like_sf"/>
</dbReference>
<dbReference type="Pfam" id="PF00107">
    <property type="entry name" value="ADH_zinc_N"/>
    <property type="match status" value="1"/>
</dbReference>
<dbReference type="PANTHER" id="PTHR42683">
    <property type="entry name" value="ALDEHYDE REDUCTASE"/>
    <property type="match status" value="1"/>
</dbReference>
<reference evidence="8" key="1">
    <citation type="submission" date="2016-07" db="EMBL/GenBank/DDBJ databases">
        <authorList>
            <person name="Florea S."/>
            <person name="Webb J.S."/>
            <person name="Jaromczyk J."/>
            <person name="Schardl C.L."/>
        </authorList>
    </citation>
    <scope>NUCLEOTIDE SEQUENCE [LARGE SCALE GENOMIC DNA]</scope>
    <source>
        <strain evidence="8">MIT 01-6242</strain>
    </source>
</reference>
<dbReference type="PROSITE" id="PS00059">
    <property type="entry name" value="ADH_ZINC"/>
    <property type="match status" value="1"/>
</dbReference>
<organism evidence="7 8">
    <name type="scientific">Helicobacter enhydrae</name>
    <dbReference type="NCBI Taxonomy" id="222136"/>
    <lineage>
        <taxon>Bacteria</taxon>
        <taxon>Pseudomonadati</taxon>
        <taxon>Campylobacterota</taxon>
        <taxon>Epsilonproteobacteria</taxon>
        <taxon>Campylobacterales</taxon>
        <taxon>Helicobacteraceae</taxon>
        <taxon>Helicobacter</taxon>
    </lineage>
</organism>
<dbReference type="SUPFAM" id="SSF51735">
    <property type="entry name" value="NAD(P)-binding Rossmann-fold domains"/>
    <property type="match status" value="1"/>
</dbReference>
<dbReference type="AlphaFoldDB" id="A0A1B1U702"/>
<dbReference type="EMBL" id="CP016503">
    <property type="protein sequence ID" value="ANV98501.1"/>
    <property type="molecule type" value="Genomic_DNA"/>
</dbReference>
<accession>A0A1B1U702</accession>
<dbReference type="InterPro" id="IPR020843">
    <property type="entry name" value="ER"/>
</dbReference>
<dbReference type="InterPro" id="IPR013149">
    <property type="entry name" value="ADH-like_C"/>
</dbReference>
<evidence type="ECO:0000259" key="6">
    <source>
        <dbReference type="SMART" id="SM00829"/>
    </source>
</evidence>
<dbReference type="InterPro" id="IPR013154">
    <property type="entry name" value="ADH-like_N"/>
</dbReference>
<protein>
    <recommendedName>
        <fullName evidence="6">Enoyl reductase (ER) domain-containing protein</fullName>
    </recommendedName>
</protein>
<dbReference type="Pfam" id="PF08240">
    <property type="entry name" value="ADH_N"/>
    <property type="match status" value="1"/>
</dbReference>
<evidence type="ECO:0000256" key="4">
    <source>
        <dbReference type="ARBA" id="ARBA00023002"/>
    </source>
</evidence>
<dbReference type="KEGG" id="het:BBW65_06710"/>